<dbReference type="Proteomes" id="UP000193224">
    <property type="component" value="Unassembled WGS sequence"/>
</dbReference>
<gene>
    <name evidence="1" type="ORF">ROA7745_02670</name>
</gene>
<dbReference type="EMBL" id="FWXB01000010">
    <property type="protein sequence ID" value="SMC12838.1"/>
    <property type="molecule type" value="Genomic_DNA"/>
</dbReference>
<sequence>MLEDVHFAYKFQSGNGNFVRKPPEQQGKTEGLFFQLLVVGTVAANGSKVTIQADKTG</sequence>
<organism evidence="1 2">
    <name type="scientific">Roseovarius aestuarii</name>
    <dbReference type="NCBI Taxonomy" id="475083"/>
    <lineage>
        <taxon>Bacteria</taxon>
        <taxon>Pseudomonadati</taxon>
        <taxon>Pseudomonadota</taxon>
        <taxon>Alphaproteobacteria</taxon>
        <taxon>Rhodobacterales</taxon>
        <taxon>Roseobacteraceae</taxon>
        <taxon>Roseovarius</taxon>
    </lineage>
</organism>
<accession>A0A1X7BTA6</accession>
<evidence type="ECO:0000313" key="1">
    <source>
        <dbReference type="EMBL" id="SMC12838.1"/>
    </source>
</evidence>
<evidence type="ECO:0000313" key="2">
    <source>
        <dbReference type="Proteomes" id="UP000193224"/>
    </source>
</evidence>
<keyword evidence="2" id="KW-1185">Reference proteome</keyword>
<proteinExistence type="predicted"/>
<dbReference type="AlphaFoldDB" id="A0A1X7BTA6"/>
<dbReference type="RefSeq" id="WP_176237701.1">
    <property type="nucleotide sequence ID" value="NZ_FWXB01000010.1"/>
</dbReference>
<protein>
    <submittedName>
        <fullName evidence="1">Uncharacterized protein</fullName>
    </submittedName>
</protein>
<name>A0A1X7BTA6_9RHOB</name>
<reference evidence="1 2" key="1">
    <citation type="submission" date="2017-03" db="EMBL/GenBank/DDBJ databases">
        <authorList>
            <person name="Afonso C.L."/>
            <person name="Miller P.J."/>
            <person name="Scott M.A."/>
            <person name="Spackman E."/>
            <person name="Goraichik I."/>
            <person name="Dimitrov K.M."/>
            <person name="Suarez D.L."/>
            <person name="Swayne D.E."/>
        </authorList>
    </citation>
    <scope>NUCLEOTIDE SEQUENCE [LARGE SCALE GENOMIC DNA]</scope>
    <source>
        <strain evidence="1 2">CECT 7745</strain>
    </source>
</reference>